<keyword evidence="10" id="KW-1185">Reference proteome</keyword>
<feature type="transmembrane region" description="Helical" evidence="7">
    <location>
        <begin position="329"/>
        <end position="350"/>
    </location>
</feature>
<dbReference type="InterPro" id="IPR050171">
    <property type="entry name" value="MFS_Transporters"/>
</dbReference>
<feature type="transmembrane region" description="Helical" evidence="7">
    <location>
        <begin position="356"/>
        <end position="373"/>
    </location>
</feature>
<dbReference type="InterPro" id="IPR036259">
    <property type="entry name" value="MFS_trans_sf"/>
</dbReference>
<keyword evidence="6 7" id="KW-0472">Membrane</keyword>
<evidence type="ECO:0000256" key="2">
    <source>
        <dbReference type="ARBA" id="ARBA00022448"/>
    </source>
</evidence>
<comment type="subcellular location">
    <subcellularLocation>
        <location evidence="1">Cell membrane</location>
        <topology evidence="1">Multi-pass membrane protein</topology>
    </subcellularLocation>
</comment>
<dbReference type="SUPFAM" id="SSF103473">
    <property type="entry name" value="MFS general substrate transporter"/>
    <property type="match status" value="1"/>
</dbReference>
<sequence length="397" mass="39373">MYLGGCLLSAVGSGIVAPFTAIYLTAARGFPLGTVGLVLAVIAAANIAGSLAGGLLIDRFGLRGVVAVSLVVQAAGWVALGFAATPGPAIAAAALAGLGGGGFYPVSVPILVALVPPARQRRAFSLRSTATGLGTGVGAALGGLLLGTTSVAAFQLMFVLNAASYLLFCGLLLAVLRGRSPTVDRSAPGRGGVDGMLAWLLVLQTLLVLAGFGQFNAAVPLLLQTWVGLGTGLIGVVVATGTTTLVVLQLAVGRLSERRSPATMLTALGLVWAVGWGCGLVAVFLQPVGTTTALVAMAVLYGVGACVFQPNFQPLLAAAVPPARLGRASGYAASAWGLALVVASPGGVLLVGAGPVLLWAVLAALALASSALAHRLGRLAPGVVEDSEPPVPAASRR</sequence>
<feature type="transmembrane region" description="Helical" evidence="7">
    <location>
        <begin position="152"/>
        <end position="176"/>
    </location>
</feature>
<name>A0A1Q8CVT7_9PSEU</name>
<proteinExistence type="predicted"/>
<comment type="caution">
    <text evidence="9">The sequence shown here is derived from an EMBL/GenBank/DDBJ whole genome shotgun (WGS) entry which is preliminary data.</text>
</comment>
<evidence type="ECO:0000256" key="4">
    <source>
        <dbReference type="ARBA" id="ARBA00022692"/>
    </source>
</evidence>
<feature type="transmembrane region" description="Helical" evidence="7">
    <location>
        <begin position="291"/>
        <end position="308"/>
    </location>
</feature>
<evidence type="ECO:0000256" key="1">
    <source>
        <dbReference type="ARBA" id="ARBA00004651"/>
    </source>
</evidence>
<keyword evidence="4 7" id="KW-0812">Transmembrane</keyword>
<organism evidence="9 10">
    <name type="scientific">Actinophytocola xanthii</name>
    <dbReference type="NCBI Taxonomy" id="1912961"/>
    <lineage>
        <taxon>Bacteria</taxon>
        <taxon>Bacillati</taxon>
        <taxon>Actinomycetota</taxon>
        <taxon>Actinomycetes</taxon>
        <taxon>Pseudonocardiales</taxon>
        <taxon>Pseudonocardiaceae</taxon>
    </lineage>
</organism>
<feature type="transmembrane region" description="Helical" evidence="7">
    <location>
        <begin position="197"/>
        <end position="215"/>
    </location>
</feature>
<keyword evidence="2" id="KW-0813">Transport</keyword>
<evidence type="ECO:0000256" key="5">
    <source>
        <dbReference type="ARBA" id="ARBA00022989"/>
    </source>
</evidence>
<dbReference type="Gene3D" id="1.20.1250.20">
    <property type="entry name" value="MFS general substrate transporter like domains"/>
    <property type="match status" value="2"/>
</dbReference>
<evidence type="ECO:0000313" key="10">
    <source>
        <dbReference type="Proteomes" id="UP000185596"/>
    </source>
</evidence>
<dbReference type="PRINTS" id="PR01035">
    <property type="entry name" value="TCRTETA"/>
</dbReference>
<feature type="transmembrane region" description="Helical" evidence="7">
    <location>
        <begin position="264"/>
        <end position="285"/>
    </location>
</feature>
<evidence type="ECO:0000313" key="9">
    <source>
        <dbReference type="EMBL" id="OLF18466.1"/>
    </source>
</evidence>
<feature type="transmembrane region" description="Helical" evidence="7">
    <location>
        <begin position="32"/>
        <end position="57"/>
    </location>
</feature>
<gene>
    <name evidence="9" type="ORF">BU204_05735</name>
</gene>
<evidence type="ECO:0000256" key="6">
    <source>
        <dbReference type="ARBA" id="ARBA00023136"/>
    </source>
</evidence>
<dbReference type="AlphaFoldDB" id="A0A1Q8CVT7"/>
<dbReference type="Proteomes" id="UP000185596">
    <property type="component" value="Unassembled WGS sequence"/>
</dbReference>
<keyword evidence="5 7" id="KW-1133">Transmembrane helix</keyword>
<dbReference type="PANTHER" id="PTHR23517:SF2">
    <property type="entry name" value="MULTIDRUG RESISTANCE PROTEIN MDTH"/>
    <property type="match status" value="1"/>
</dbReference>
<evidence type="ECO:0000259" key="8">
    <source>
        <dbReference type="PROSITE" id="PS50850"/>
    </source>
</evidence>
<dbReference type="InterPro" id="IPR020846">
    <property type="entry name" value="MFS_dom"/>
</dbReference>
<feature type="transmembrane region" description="Helical" evidence="7">
    <location>
        <begin position="90"/>
        <end position="114"/>
    </location>
</feature>
<dbReference type="InterPro" id="IPR011701">
    <property type="entry name" value="MFS"/>
</dbReference>
<evidence type="ECO:0000256" key="7">
    <source>
        <dbReference type="SAM" id="Phobius"/>
    </source>
</evidence>
<reference evidence="9 10" key="1">
    <citation type="submission" date="2016-12" db="EMBL/GenBank/DDBJ databases">
        <title>The draft genome sequence of Actinophytocola sp. 11-183.</title>
        <authorList>
            <person name="Wang W."/>
            <person name="Yuan L."/>
        </authorList>
    </citation>
    <scope>NUCLEOTIDE SEQUENCE [LARGE SCALE GENOMIC DNA]</scope>
    <source>
        <strain evidence="9 10">11-183</strain>
    </source>
</reference>
<feature type="transmembrane region" description="Helical" evidence="7">
    <location>
        <begin position="227"/>
        <end position="252"/>
    </location>
</feature>
<feature type="transmembrane region" description="Helical" evidence="7">
    <location>
        <begin position="126"/>
        <end position="146"/>
    </location>
</feature>
<feature type="transmembrane region" description="Helical" evidence="7">
    <location>
        <begin position="64"/>
        <end position="84"/>
    </location>
</feature>
<dbReference type="PANTHER" id="PTHR23517">
    <property type="entry name" value="RESISTANCE PROTEIN MDTM, PUTATIVE-RELATED-RELATED"/>
    <property type="match status" value="1"/>
</dbReference>
<dbReference type="Pfam" id="PF07690">
    <property type="entry name" value="MFS_1"/>
    <property type="match status" value="1"/>
</dbReference>
<feature type="domain" description="Major facilitator superfamily (MFS) profile" evidence="8">
    <location>
        <begin position="1"/>
        <end position="378"/>
    </location>
</feature>
<evidence type="ECO:0000256" key="3">
    <source>
        <dbReference type="ARBA" id="ARBA00022475"/>
    </source>
</evidence>
<dbReference type="InterPro" id="IPR001958">
    <property type="entry name" value="Tet-R_TetA/multi-R_MdtG-like"/>
</dbReference>
<accession>A0A1Q8CVT7</accession>
<keyword evidence="3" id="KW-1003">Cell membrane</keyword>
<dbReference type="PROSITE" id="PS50850">
    <property type="entry name" value="MFS"/>
    <property type="match status" value="1"/>
</dbReference>
<protein>
    <recommendedName>
        <fullName evidence="8">Major facilitator superfamily (MFS) profile domain-containing protein</fullName>
    </recommendedName>
</protein>
<dbReference type="STRING" id="1912961.BU204_05735"/>
<dbReference type="EMBL" id="MSIE01000007">
    <property type="protein sequence ID" value="OLF18466.1"/>
    <property type="molecule type" value="Genomic_DNA"/>
</dbReference>
<feature type="transmembrane region" description="Helical" evidence="7">
    <location>
        <begin position="7"/>
        <end position="26"/>
    </location>
</feature>
<dbReference type="GO" id="GO:0005886">
    <property type="term" value="C:plasma membrane"/>
    <property type="evidence" value="ECO:0007669"/>
    <property type="project" value="UniProtKB-SubCell"/>
</dbReference>
<dbReference type="GO" id="GO:0022857">
    <property type="term" value="F:transmembrane transporter activity"/>
    <property type="evidence" value="ECO:0007669"/>
    <property type="project" value="InterPro"/>
</dbReference>